<organism evidence="2 3">
    <name type="scientific">Halorubrum salipaludis</name>
    <dbReference type="NCBI Taxonomy" id="2032630"/>
    <lineage>
        <taxon>Archaea</taxon>
        <taxon>Methanobacteriati</taxon>
        <taxon>Methanobacteriota</taxon>
        <taxon>Stenosarchaea group</taxon>
        <taxon>Halobacteria</taxon>
        <taxon>Halobacteriales</taxon>
        <taxon>Haloferacaceae</taxon>
        <taxon>Halorubrum</taxon>
    </lineage>
</organism>
<sequence>MTVSNETTNVTIPSRFIQYRPGYNEISRSPTWYDNSVLYLDERDGGGNIAIVEDQNLVDNGTVRITLLQNDFRRSGTGRVNVDLYPTDSGSAEALPTGTLNVTLPTRLNGTEYWDDAIGDESVYTGVDDDSYATGVHALTLRTDSDDVRVNTVGIEETPKEGGARQNIRSPTTGDPGAGPTPQVAIRVDDVTNRRPNNPRFYVSYDVSGDFDGIEASATSTESTARDSASLFDGRGGVSLSPGFGQGQEFAVTVRAFRNGSTVAQQTIYTNADTQNPSTENDDLSRSDSAAIQSTQIKDQSNTGNNGVRYRFTYDLSSTGSFSETRLYALNRNGNGASGSTVVASRTANNVEVNPNDGTGTSYKLAVLVLDESGAVVDSRIVDDTADGNDPS</sequence>
<dbReference type="Proteomes" id="UP000218083">
    <property type="component" value="Unassembled WGS sequence"/>
</dbReference>
<comment type="caution">
    <text evidence="2">The sequence shown here is derived from an EMBL/GenBank/DDBJ whole genome shotgun (WGS) entry which is preliminary data.</text>
</comment>
<dbReference type="EMBL" id="NSKC01000008">
    <property type="protein sequence ID" value="PAU83062.1"/>
    <property type="molecule type" value="Genomic_DNA"/>
</dbReference>
<proteinExistence type="predicted"/>
<reference evidence="2 3" key="1">
    <citation type="submission" date="2017-08" db="EMBL/GenBank/DDBJ databases">
        <title>The strain WRN001 was isolated from Binhai saline alkaline soil, Tianjin, China.</title>
        <authorList>
            <person name="Liu D."/>
            <person name="Zhang G."/>
        </authorList>
    </citation>
    <scope>NUCLEOTIDE SEQUENCE [LARGE SCALE GENOMIC DNA]</scope>
    <source>
        <strain evidence="2 3">WN019</strain>
    </source>
</reference>
<feature type="region of interest" description="Disordered" evidence="1">
    <location>
        <begin position="159"/>
        <end position="183"/>
    </location>
</feature>
<evidence type="ECO:0000256" key="1">
    <source>
        <dbReference type="SAM" id="MobiDB-lite"/>
    </source>
</evidence>
<keyword evidence="3" id="KW-1185">Reference proteome</keyword>
<evidence type="ECO:0000313" key="3">
    <source>
        <dbReference type="Proteomes" id="UP000218083"/>
    </source>
</evidence>
<feature type="compositionally biased region" description="Low complexity" evidence="1">
    <location>
        <begin position="171"/>
        <end position="182"/>
    </location>
</feature>
<protein>
    <submittedName>
        <fullName evidence="2">PKD domain-containing protein</fullName>
    </submittedName>
</protein>
<dbReference type="AlphaFoldDB" id="A0A2A2FEK1"/>
<accession>A0A2A2FEK1</accession>
<evidence type="ECO:0000313" key="2">
    <source>
        <dbReference type="EMBL" id="PAU83062.1"/>
    </source>
</evidence>
<dbReference type="OrthoDB" id="121941at2157"/>
<gene>
    <name evidence="2" type="ORF">CK500_12795</name>
</gene>
<name>A0A2A2FEK1_9EURY</name>